<dbReference type="InterPro" id="IPR002048">
    <property type="entry name" value="EF_hand_dom"/>
</dbReference>
<gene>
    <name evidence="3" type="ORF">HaLaN_00358</name>
</gene>
<accession>A0A699Y6G9</accession>
<evidence type="ECO:0000313" key="3">
    <source>
        <dbReference type="EMBL" id="GFH05830.1"/>
    </source>
</evidence>
<dbReference type="SUPFAM" id="SSF47473">
    <property type="entry name" value="EF-hand"/>
    <property type="match status" value="1"/>
</dbReference>
<evidence type="ECO:0000256" key="1">
    <source>
        <dbReference type="ARBA" id="ARBA00022837"/>
    </source>
</evidence>
<dbReference type="GO" id="GO:0005509">
    <property type="term" value="F:calcium ion binding"/>
    <property type="evidence" value="ECO:0007669"/>
    <property type="project" value="InterPro"/>
</dbReference>
<name>A0A699Y6G9_HAELA</name>
<organism evidence="3 4">
    <name type="scientific">Haematococcus lacustris</name>
    <name type="common">Green alga</name>
    <name type="synonym">Haematococcus pluvialis</name>
    <dbReference type="NCBI Taxonomy" id="44745"/>
    <lineage>
        <taxon>Eukaryota</taxon>
        <taxon>Viridiplantae</taxon>
        <taxon>Chlorophyta</taxon>
        <taxon>core chlorophytes</taxon>
        <taxon>Chlorophyceae</taxon>
        <taxon>CS clade</taxon>
        <taxon>Chlamydomonadales</taxon>
        <taxon>Haematococcaceae</taxon>
        <taxon>Haematococcus</taxon>
    </lineage>
</organism>
<sequence length="67" mass="7576">MEALVRDKGAVVGFEPHDIHAMFKEMDVDGSGEVSFQEFEAWYVTSQHKQFKILQAADRDSDADSVE</sequence>
<protein>
    <recommendedName>
        <fullName evidence="2">EF-hand domain-containing protein</fullName>
    </recommendedName>
</protein>
<dbReference type="PROSITE" id="PS50222">
    <property type="entry name" value="EF_HAND_2"/>
    <property type="match status" value="1"/>
</dbReference>
<reference evidence="3 4" key="1">
    <citation type="submission" date="2020-02" db="EMBL/GenBank/DDBJ databases">
        <title>Draft genome sequence of Haematococcus lacustris strain NIES-144.</title>
        <authorList>
            <person name="Morimoto D."/>
            <person name="Nakagawa S."/>
            <person name="Yoshida T."/>
            <person name="Sawayama S."/>
        </authorList>
    </citation>
    <scope>NUCLEOTIDE SEQUENCE [LARGE SCALE GENOMIC DNA]</scope>
    <source>
        <strain evidence="3 4">NIES-144</strain>
    </source>
</reference>
<feature type="domain" description="EF-hand" evidence="2">
    <location>
        <begin position="14"/>
        <end position="49"/>
    </location>
</feature>
<dbReference type="PROSITE" id="PS00018">
    <property type="entry name" value="EF_HAND_1"/>
    <property type="match status" value="1"/>
</dbReference>
<dbReference type="Pfam" id="PF00036">
    <property type="entry name" value="EF-hand_1"/>
    <property type="match status" value="1"/>
</dbReference>
<dbReference type="InterPro" id="IPR018247">
    <property type="entry name" value="EF_Hand_1_Ca_BS"/>
</dbReference>
<dbReference type="Gene3D" id="1.10.238.10">
    <property type="entry name" value="EF-hand"/>
    <property type="match status" value="1"/>
</dbReference>
<dbReference type="AlphaFoldDB" id="A0A699Y6G9"/>
<dbReference type="EMBL" id="BLLF01000010">
    <property type="protein sequence ID" value="GFH05830.1"/>
    <property type="molecule type" value="Genomic_DNA"/>
</dbReference>
<dbReference type="InterPro" id="IPR011992">
    <property type="entry name" value="EF-hand-dom_pair"/>
</dbReference>
<dbReference type="SMART" id="SM00054">
    <property type="entry name" value="EFh"/>
    <property type="match status" value="1"/>
</dbReference>
<dbReference type="Proteomes" id="UP000485058">
    <property type="component" value="Unassembled WGS sequence"/>
</dbReference>
<evidence type="ECO:0000259" key="2">
    <source>
        <dbReference type="PROSITE" id="PS50222"/>
    </source>
</evidence>
<keyword evidence="1" id="KW-0106">Calcium</keyword>
<keyword evidence="4" id="KW-1185">Reference proteome</keyword>
<comment type="caution">
    <text evidence="3">The sequence shown here is derived from an EMBL/GenBank/DDBJ whole genome shotgun (WGS) entry which is preliminary data.</text>
</comment>
<evidence type="ECO:0000313" key="4">
    <source>
        <dbReference type="Proteomes" id="UP000485058"/>
    </source>
</evidence>
<proteinExistence type="predicted"/>